<dbReference type="PANTHER" id="PTHR43806:SF11">
    <property type="entry name" value="CEREVISIN-RELATED"/>
    <property type="match status" value="1"/>
</dbReference>
<dbReference type="Pfam" id="PF05922">
    <property type="entry name" value="Inhibitor_I9"/>
    <property type="match status" value="1"/>
</dbReference>
<comment type="similarity">
    <text evidence="1 5 6">Belongs to the peptidase S8 family.</text>
</comment>
<dbReference type="SUPFAM" id="SSF52743">
    <property type="entry name" value="Subtilisin-like"/>
    <property type="match status" value="1"/>
</dbReference>
<dbReference type="PROSITE" id="PS00137">
    <property type="entry name" value="SUBTILASE_HIS"/>
    <property type="match status" value="1"/>
</dbReference>
<evidence type="ECO:0000259" key="7">
    <source>
        <dbReference type="Pfam" id="PF00082"/>
    </source>
</evidence>
<dbReference type="InterPro" id="IPR000209">
    <property type="entry name" value="Peptidase_S8/S53_dom"/>
</dbReference>
<dbReference type="InterPro" id="IPR034193">
    <property type="entry name" value="PCSK9_ProteinaseK-like"/>
</dbReference>
<feature type="active site" description="Charge relay system" evidence="5">
    <location>
        <position position="207"/>
    </location>
</feature>
<feature type="active site" description="Charge relay system" evidence="5">
    <location>
        <position position="397"/>
    </location>
</feature>
<organism evidence="9 10">
    <name type="scientific">Paramicrosporidium saccamoebae</name>
    <dbReference type="NCBI Taxonomy" id="1246581"/>
    <lineage>
        <taxon>Eukaryota</taxon>
        <taxon>Fungi</taxon>
        <taxon>Fungi incertae sedis</taxon>
        <taxon>Cryptomycota</taxon>
        <taxon>Cryptomycota incertae sedis</taxon>
        <taxon>Paramicrosporidium</taxon>
    </lineage>
</organism>
<dbReference type="FunFam" id="3.40.50.200:FF:000007">
    <property type="entry name" value="Subtilisin-like serine protease"/>
    <property type="match status" value="1"/>
</dbReference>
<sequence length="457" mass="49437">MFGGDNTRKLLLAGYAILVKLIVAQGRVLAPMVDAKDPSFVIPGQYIIVLNDGDVHTDAFLQHEVWLTTLISAGEPDESEVEHKFKIDGLEGYSGKFSERMIAKIRERSEVKYVEPDQIMYALDMVDGKTRKSFLQEASRGKNGMIRKSSLKRTTNGKETGKKSTVKKQMNAPWGISRVSHGNMPTELSRYHYPRSAGKGVDVYVIDTGINIAHADFEGRAKWGATIPFGDVDIDGNGHGTHCAGTIASKTYGIAKRAHVIAVKVLRTNGFGTNADVIKGVEWTIAAAKRGAKMGRRSAANMSLGGGRSLTLENVVNKAVKNGVHFAVAAGNDNEDACEYSPAGAEGPITVGASTNRDIMAFFSNHGPCVDIFAPGMDITSTWVGSRRAVNTISGTSMASPHVAGVLALYLSEKDYAPKELKKMLIEHANSGLLEELPEETINRLLSTRHLLETLAH</sequence>
<dbReference type="CDD" id="cd04077">
    <property type="entry name" value="Peptidases_S8_PCSK9_ProteinaseK_like"/>
    <property type="match status" value="1"/>
</dbReference>
<dbReference type="InterPro" id="IPR023828">
    <property type="entry name" value="Peptidase_S8_Ser-AS"/>
</dbReference>
<dbReference type="InterPro" id="IPR036852">
    <property type="entry name" value="Peptidase_S8/S53_dom_sf"/>
</dbReference>
<dbReference type="OrthoDB" id="206201at2759"/>
<dbReference type="InterPro" id="IPR015500">
    <property type="entry name" value="Peptidase_S8_subtilisin-rel"/>
</dbReference>
<feature type="domain" description="Inhibitor I9" evidence="8">
    <location>
        <begin position="45"/>
        <end position="121"/>
    </location>
</feature>
<name>A0A2H9TJQ5_9FUNG</name>
<keyword evidence="3 5" id="KW-0378">Hydrolase</keyword>
<evidence type="ECO:0000256" key="6">
    <source>
        <dbReference type="RuleBase" id="RU003355"/>
    </source>
</evidence>
<protein>
    <submittedName>
        <fullName evidence="9">Putative subtilisin-like serine protease</fullName>
    </submittedName>
</protein>
<evidence type="ECO:0000256" key="5">
    <source>
        <dbReference type="PROSITE-ProRule" id="PRU01240"/>
    </source>
</evidence>
<dbReference type="GO" id="GO:0004252">
    <property type="term" value="F:serine-type endopeptidase activity"/>
    <property type="evidence" value="ECO:0007669"/>
    <property type="project" value="UniProtKB-UniRule"/>
</dbReference>
<keyword evidence="4 5" id="KW-0720">Serine protease</keyword>
<dbReference type="PROSITE" id="PS00138">
    <property type="entry name" value="SUBTILASE_SER"/>
    <property type="match status" value="1"/>
</dbReference>
<gene>
    <name evidence="9" type="ORF">PSACC_02284</name>
</gene>
<accession>A0A2H9TJQ5</accession>
<dbReference type="AlphaFoldDB" id="A0A2H9TJQ5"/>
<evidence type="ECO:0000256" key="3">
    <source>
        <dbReference type="ARBA" id="ARBA00022801"/>
    </source>
</evidence>
<dbReference type="InterPro" id="IPR037045">
    <property type="entry name" value="S8pro/Inhibitor_I9_sf"/>
</dbReference>
<dbReference type="InterPro" id="IPR010259">
    <property type="entry name" value="S8pro/Inhibitor_I9"/>
</dbReference>
<dbReference type="PROSITE" id="PS51892">
    <property type="entry name" value="SUBTILASE"/>
    <property type="match status" value="1"/>
</dbReference>
<reference evidence="9 10" key="1">
    <citation type="submission" date="2016-10" db="EMBL/GenBank/DDBJ databases">
        <title>The genome of Paramicrosporidium saccamoebae is the missing link in understanding Cryptomycota and Microsporidia evolution.</title>
        <authorList>
            <person name="Quandt C.A."/>
            <person name="Beaudet D."/>
            <person name="Corsaro D."/>
            <person name="Michel R."/>
            <person name="Corradi N."/>
            <person name="James T."/>
        </authorList>
    </citation>
    <scope>NUCLEOTIDE SEQUENCE [LARGE SCALE GENOMIC DNA]</scope>
    <source>
        <strain evidence="9 10">KSL3</strain>
    </source>
</reference>
<dbReference type="STRING" id="1246581.A0A2H9TJQ5"/>
<dbReference type="PRINTS" id="PR00723">
    <property type="entry name" value="SUBTILISIN"/>
</dbReference>
<dbReference type="GO" id="GO:0005615">
    <property type="term" value="C:extracellular space"/>
    <property type="evidence" value="ECO:0007669"/>
    <property type="project" value="TreeGrafter"/>
</dbReference>
<dbReference type="PANTHER" id="PTHR43806">
    <property type="entry name" value="PEPTIDASE S8"/>
    <property type="match status" value="1"/>
</dbReference>
<dbReference type="SUPFAM" id="SSF54897">
    <property type="entry name" value="Protease propeptides/inhibitors"/>
    <property type="match status" value="1"/>
</dbReference>
<keyword evidence="2 5" id="KW-0645">Protease</keyword>
<dbReference type="Pfam" id="PF00082">
    <property type="entry name" value="Peptidase_S8"/>
    <property type="match status" value="1"/>
</dbReference>
<dbReference type="Gene3D" id="3.30.70.80">
    <property type="entry name" value="Peptidase S8 propeptide/proteinase inhibitor I9"/>
    <property type="match status" value="1"/>
</dbReference>
<evidence type="ECO:0000259" key="8">
    <source>
        <dbReference type="Pfam" id="PF05922"/>
    </source>
</evidence>
<dbReference type="EMBL" id="MTSL01000150">
    <property type="protein sequence ID" value="PJF17991.1"/>
    <property type="molecule type" value="Genomic_DNA"/>
</dbReference>
<dbReference type="InterPro" id="IPR022398">
    <property type="entry name" value="Peptidase_S8_His-AS"/>
</dbReference>
<proteinExistence type="inferred from homology"/>
<dbReference type="PROSITE" id="PS00136">
    <property type="entry name" value="SUBTILASE_ASP"/>
    <property type="match status" value="1"/>
</dbReference>
<dbReference type="Gene3D" id="3.40.50.200">
    <property type="entry name" value="Peptidase S8/S53 domain"/>
    <property type="match status" value="1"/>
</dbReference>
<dbReference type="Proteomes" id="UP000240830">
    <property type="component" value="Unassembled WGS sequence"/>
</dbReference>
<evidence type="ECO:0000256" key="4">
    <source>
        <dbReference type="ARBA" id="ARBA00022825"/>
    </source>
</evidence>
<evidence type="ECO:0000256" key="2">
    <source>
        <dbReference type="ARBA" id="ARBA00022670"/>
    </source>
</evidence>
<dbReference type="GO" id="GO:0006508">
    <property type="term" value="P:proteolysis"/>
    <property type="evidence" value="ECO:0007669"/>
    <property type="project" value="UniProtKB-KW"/>
</dbReference>
<feature type="domain" description="Peptidase S8/S53" evidence="7">
    <location>
        <begin position="198"/>
        <end position="430"/>
    </location>
</feature>
<feature type="active site" description="Charge relay system" evidence="5">
    <location>
        <position position="239"/>
    </location>
</feature>
<dbReference type="InterPro" id="IPR023827">
    <property type="entry name" value="Peptidase_S8_Asp-AS"/>
</dbReference>
<evidence type="ECO:0000256" key="1">
    <source>
        <dbReference type="ARBA" id="ARBA00011073"/>
    </source>
</evidence>
<evidence type="ECO:0000313" key="10">
    <source>
        <dbReference type="Proteomes" id="UP000240830"/>
    </source>
</evidence>
<evidence type="ECO:0000313" key="9">
    <source>
        <dbReference type="EMBL" id="PJF17991.1"/>
    </source>
</evidence>
<dbReference type="InterPro" id="IPR050131">
    <property type="entry name" value="Peptidase_S8_subtilisin-like"/>
</dbReference>
<comment type="caution">
    <text evidence="9">The sequence shown here is derived from an EMBL/GenBank/DDBJ whole genome shotgun (WGS) entry which is preliminary data.</text>
</comment>
<keyword evidence="10" id="KW-1185">Reference proteome</keyword>